<feature type="domain" description="Tyrosine specific protein phosphatases" evidence="2">
    <location>
        <begin position="469"/>
        <end position="545"/>
    </location>
</feature>
<proteinExistence type="predicted"/>
<dbReference type="InterPro" id="IPR000387">
    <property type="entry name" value="Tyr_Pase_dom"/>
</dbReference>
<organism evidence="3 4">
    <name type="scientific">Hohenbuehelia grisea</name>
    <dbReference type="NCBI Taxonomy" id="104357"/>
    <lineage>
        <taxon>Eukaryota</taxon>
        <taxon>Fungi</taxon>
        <taxon>Dikarya</taxon>
        <taxon>Basidiomycota</taxon>
        <taxon>Agaricomycotina</taxon>
        <taxon>Agaricomycetes</taxon>
        <taxon>Agaricomycetidae</taxon>
        <taxon>Agaricales</taxon>
        <taxon>Pleurotineae</taxon>
        <taxon>Pleurotaceae</taxon>
        <taxon>Hohenbuehelia</taxon>
    </lineage>
</organism>
<comment type="caution">
    <text evidence="3">The sequence shown here is derived from an EMBL/GenBank/DDBJ whole genome shotgun (WGS) entry which is preliminary data.</text>
</comment>
<gene>
    <name evidence="3" type="ORF">HGRIS_002252</name>
</gene>
<keyword evidence="4" id="KW-1185">Reference proteome</keyword>
<name>A0ABR3JL38_9AGAR</name>
<evidence type="ECO:0000313" key="3">
    <source>
        <dbReference type="EMBL" id="KAL0956083.1"/>
    </source>
</evidence>
<dbReference type="InterPro" id="IPR029021">
    <property type="entry name" value="Prot-tyrosine_phosphatase-like"/>
</dbReference>
<dbReference type="Proteomes" id="UP001556367">
    <property type="component" value="Unassembled WGS sequence"/>
</dbReference>
<evidence type="ECO:0000256" key="1">
    <source>
        <dbReference type="ARBA" id="ARBA00022801"/>
    </source>
</evidence>
<sequence>MHLVVTEEPSPQPAHPYHHQIAVLASQHHASEYSRAKFGPQGCSAQYAPLSIYMPEHFQDLRHRQESYECPAWWPSSSPSSSSDPENLEPTVNDDALVLQQELSSAIATPLDFTPEICIQPLPQAQIPALPVSVKTSESHPINISFVIPSELLPLISSHLVLSSFSLPNCPIFELAPPFFLDRLIAARPPCNYNSHPSTISSFPVKAFPILWLPNSSHTVSLNDDKVLGRASSAPRLPVRTRSNMGQAMQAAMSSGLAVVSPLPSSSSSQISETRLSRSPYRSNLGFKSSGDHASTLMLHHSNASSLSLSLSLSLSVSTQQPSVDLNLDVCTPPPLEVPAFVPDTLPRSQTPIVGAAPSSSRISVATSTEASPFSVGNLLMSSCPGKKVRLNGPTKGRSAVCRDLDTDLRRIRDLGVRCIVCCLDDAELEFLGAPWSAYQDAAGAAGLDVLRIPMPEGLPPLTPEALDSRLTELIERYTLRGIHVLVHCRGGVGRAGVVACCWIIKLGLCGWVHEEDEHDHPPDSVRPGTLRLVERVIALLRQRRSIKAVETYEQVQFMVEYVEYLRQGFGAHISCTKGGRLSF</sequence>
<keyword evidence="1" id="KW-0378">Hydrolase</keyword>
<reference evidence="4" key="1">
    <citation type="submission" date="2024-06" db="EMBL/GenBank/DDBJ databases">
        <title>Multi-omics analyses provide insights into the biosynthesis of the anticancer antibiotic pleurotin in Hohenbuehelia grisea.</title>
        <authorList>
            <person name="Weaver J.A."/>
            <person name="Alberti F."/>
        </authorList>
    </citation>
    <scope>NUCLEOTIDE SEQUENCE [LARGE SCALE GENOMIC DNA]</scope>
    <source>
        <strain evidence="4">T-177</strain>
    </source>
</reference>
<dbReference type="SUPFAM" id="SSF52799">
    <property type="entry name" value="(Phosphotyrosine protein) phosphatases II"/>
    <property type="match status" value="1"/>
</dbReference>
<accession>A0ABR3JL38</accession>
<protein>
    <recommendedName>
        <fullName evidence="2">Tyrosine specific protein phosphatases domain-containing protein</fullName>
    </recommendedName>
</protein>
<evidence type="ECO:0000313" key="4">
    <source>
        <dbReference type="Proteomes" id="UP001556367"/>
    </source>
</evidence>
<dbReference type="Gene3D" id="3.90.190.10">
    <property type="entry name" value="Protein tyrosine phosphatase superfamily"/>
    <property type="match status" value="1"/>
</dbReference>
<dbReference type="PANTHER" id="PTHR23339">
    <property type="entry name" value="TYROSINE SPECIFIC PROTEIN PHOSPHATASE AND DUAL SPECIFICITY PROTEIN PHOSPHATASE"/>
    <property type="match status" value="1"/>
</dbReference>
<dbReference type="PROSITE" id="PS50056">
    <property type="entry name" value="TYR_PHOSPHATASE_2"/>
    <property type="match status" value="1"/>
</dbReference>
<dbReference type="InterPro" id="IPR050561">
    <property type="entry name" value="PTP"/>
</dbReference>
<dbReference type="InterPro" id="IPR057023">
    <property type="entry name" value="PTP-SAK"/>
</dbReference>
<evidence type="ECO:0000259" key="2">
    <source>
        <dbReference type="PROSITE" id="PS50056"/>
    </source>
</evidence>
<dbReference type="EMBL" id="JASNQZ010000006">
    <property type="protein sequence ID" value="KAL0956083.1"/>
    <property type="molecule type" value="Genomic_DNA"/>
</dbReference>
<dbReference type="Pfam" id="PF22784">
    <property type="entry name" value="PTP-SAK"/>
    <property type="match status" value="1"/>
</dbReference>